<proteinExistence type="predicted"/>
<organism evidence="1 2">
    <name type="scientific">Xylaria curta</name>
    <dbReference type="NCBI Taxonomy" id="42375"/>
    <lineage>
        <taxon>Eukaryota</taxon>
        <taxon>Fungi</taxon>
        <taxon>Dikarya</taxon>
        <taxon>Ascomycota</taxon>
        <taxon>Pezizomycotina</taxon>
        <taxon>Sordariomycetes</taxon>
        <taxon>Xylariomycetidae</taxon>
        <taxon>Xylariales</taxon>
        <taxon>Xylariaceae</taxon>
        <taxon>Xylaria</taxon>
    </lineage>
</organism>
<evidence type="ECO:0000313" key="2">
    <source>
        <dbReference type="Proteomes" id="UP001143856"/>
    </source>
</evidence>
<protein>
    <submittedName>
        <fullName evidence="1">Uncharacterized protein</fullName>
    </submittedName>
</protein>
<comment type="caution">
    <text evidence="1">The sequence shown here is derived from an EMBL/GenBank/DDBJ whole genome shotgun (WGS) entry which is preliminary data.</text>
</comment>
<keyword evidence="2" id="KW-1185">Reference proteome</keyword>
<reference evidence="1" key="1">
    <citation type="submission" date="2022-10" db="EMBL/GenBank/DDBJ databases">
        <title>Genome Sequence of Xylaria curta.</title>
        <authorList>
            <person name="Buettner E."/>
        </authorList>
    </citation>
    <scope>NUCLEOTIDE SEQUENCE</scope>
    <source>
        <strain evidence="1">Babe10</strain>
    </source>
</reference>
<gene>
    <name evidence="1" type="ORF">NUW58_g3672</name>
</gene>
<dbReference type="EMBL" id="JAPDGR010000576">
    <property type="protein sequence ID" value="KAJ2989034.1"/>
    <property type="molecule type" value="Genomic_DNA"/>
</dbReference>
<accession>A0ACC1PBI9</accession>
<dbReference type="Proteomes" id="UP001143856">
    <property type="component" value="Unassembled WGS sequence"/>
</dbReference>
<name>A0ACC1PBI9_9PEZI</name>
<evidence type="ECO:0000313" key="1">
    <source>
        <dbReference type="EMBL" id="KAJ2989034.1"/>
    </source>
</evidence>
<sequence length="528" mass="58207">MGVDRQLQANVEAECVNEPESSSDAVIKVPSPGVIAFTPINRAGSVATEHRECNNVPPSTTPVGPKTTSGMRRKRMAECNKASAEKKLKITTNSSGPTSTKPLPITPTQTSASSHSLKGKEPMVIINDHNFAQIDDVNYFLAPSDYVVSYRRSFQAQGSSTTIGQSTPHILENEAGLLLTPTEGTPSRRVLGGHKDTHSRGVSATPHTGASNEGSDLSDAYPLDDDIADDDIVQLLAGPLGLVQENHIPPSSVQGWDHDSRSAAEYDPNLKYSPPKPQKLDSDTVQMEHIPTSWQRDASEDLLDEDVDWNAVLVNANAIQTNPSLYSQPGTEVFEHVNTEIRSKKPHNAGPHSDPADNLTAFIRPPFPEKVRDRPSVSGMSSNTLLRTCFRIGAMISQTVHCYNHQQDVVFELYARVTYSSRETLVRKQHFQFVDLYKDQQPYPAATLTNWRIDSQSDKESSVFLDTTGGPRLCWCMCKPMRDSKAAIGWTYTVLKIKEIDRERINWAKRVICGDLEKLSAETTAAKL</sequence>